<dbReference type="EMBL" id="SHKX01000013">
    <property type="protein sequence ID" value="RZU38298.1"/>
    <property type="molecule type" value="Genomic_DNA"/>
</dbReference>
<proteinExistence type="inferred from homology"/>
<dbReference type="InterPro" id="IPR036291">
    <property type="entry name" value="NAD(P)-bd_dom_sf"/>
</dbReference>
<dbReference type="Proteomes" id="UP000292423">
    <property type="component" value="Unassembled WGS sequence"/>
</dbReference>
<gene>
    <name evidence="5" type="ORF">EV700_2228</name>
</gene>
<dbReference type="PRINTS" id="PR00080">
    <property type="entry name" value="SDRFAMILY"/>
</dbReference>
<dbReference type="PRINTS" id="PR00081">
    <property type="entry name" value="GDHRDH"/>
</dbReference>
<evidence type="ECO:0000313" key="6">
    <source>
        <dbReference type="Proteomes" id="UP000292423"/>
    </source>
</evidence>
<evidence type="ECO:0000256" key="1">
    <source>
        <dbReference type="ARBA" id="ARBA00006484"/>
    </source>
</evidence>
<dbReference type="RefSeq" id="WP_130413751.1">
    <property type="nucleotide sequence ID" value="NZ_SHKX01000013.1"/>
</dbReference>
<organism evidence="5 6">
    <name type="scientific">Fluviicoccus keumensis</name>
    <dbReference type="NCBI Taxonomy" id="1435465"/>
    <lineage>
        <taxon>Bacteria</taxon>
        <taxon>Pseudomonadati</taxon>
        <taxon>Pseudomonadota</taxon>
        <taxon>Gammaproteobacteria</taxon>
        <taxon>Moraxellales</taxon>
        <taxon>Moraxellaceae</taxon>
        <taxon>Fluviicoccus</taxon>
    </lineage>
</organism>
<protein>
    <submittedName>
        <fullName evidence="5">Short-subunit dehydrogenase</fullName>
    </submittedName>
</protein>
<dbReference type="GO" id="GO:0016020">
    <property type="term" value="C:membrane"/>
    <property type="evidence" value="ECO:0007669"/>
    <property type="project" value="TreeGrafter"/>
</dbReference>
<dbReference type="NCBIfam" id="NF006099">
    <property type="entry name" value="PRK08251.1"/>
    <property type="match status" value="1"/>
</dbReference>
<evidence type="ECO:0000256" key="2">
    <source>
        <dbReference type="ARBA" id="ARBA00023002"/>
    </source>
</evidence>
<dbReference type="InterPro" id="IPR002347">
    <property type="entry name" value="SDR_fam"/>
</dbReference>
<dbReference type="PROSITE" id="PS00061">
    <property type="entry name" value="ADH_SHORT"/>
    <property type="match status" value="1"/>
</dbReference>
<dbReference type="SMART" id="SM00822">
    <property type="entry name" value="PKS_KR"/>
    <property type="match status" value="1"/>
</dbReference>
<keyword evidence="2" id="KW-0560">Oxidoreductase</keyword>
<comment type="similarity">
    <text evidence="1 3">Belongs to the short-chain dehydrogenases/reductases (SDR) family.</text>
</comment>
<dbReference type="PANTHER" id="PTHR44196:SF1">
    <property type="entry name" value="DEHYDROGENASE_REDUCTASE SDR FAMILY MEMBER 7B"/>
    <property type="match status" value="1"/>
</dbReference>
<dbReference type="PANTHER" id="PTHR44196">
    <property type="entry name" value="DEHYDROGENASE/REDUCTASE SDR FAMILY MEMBER 7B"/>
    <property type="match status" value="1"/>
</dbReference>
<dbReference type="Gene3D" id="3.40.50.720">
    <property type="entry name" value="NAD(P)-binding Rossmann-like Domain"/>
    <property type="match status" value="1"/>
</dbReference>
<dbReference type="GO" id="GO:0016491">
    <property type="term" value="F:oxidoreductase activity"/>
    <property type="evidence" value="ECO:0007669"/>
    <property type="project" value="UniProtKB-KW"/>
</dbReference>
<accession>A0A4Q7YLW7</accession>
<dbReference type="Pfam" id="PF00106">
    <property type="entry name" value="adh_short"/>
    <property type="match status" value="1"/>
</dbReference>
<feature type="domain" description="Ketoreductase" evidence="4">
    <location>
        <begin position="3"/>
        <end position="188"/>
    </location>
</feature>
<name>A0A4Q7YLW7_9GAMM</name>
<evidence type="ECO:0000256" key="3">
    <source>
        <dbReference type="RuleBase" id="RU000363"/>
    </source>
</evidence>
<evidence type="ECO:0000313" key="5">
    <source>
        <dbReference type="EMBL" id="RZU38298.1"/>
    </source>
</evidence>
<reference evidence="5 6" key="1">
    <citation type="submission" date="2019-02" db="EMBL/GenBank/DDBJ databases">
        <title>Genomic Encyclopedia of Type Strains, Phase IV (KMG-IV): sequencing the most valuable type-strain genomes for metagenomic binning, comparative biology and taxonomic classification.</title>
        <authorList>
            <person name="Goeker M."/>
        </authorList>
    </citation>
    <scope>NUCLEOTIDE SEQUENCE [LARGE SCALE GENOMIC DNA]</scope>
    <source>
        <strain evidence="5 6">DSM 105135</strain>
    </source>
</reference>
<dbReference type="InterPro" id="IPR057326">
    <property type="entry name" value="KR_dom"/>
</dbReference>
<dbReference type="SUPFAM" id="SSF51735">
    <property type="entry name" value="NAD(P)-binding Rossmann-fold domains"/>
    <property type="match status" value="1"/>
</dbReference>
<dbReference type="InterPro" id="IPR020904">
    <property type="entry name" value="Sc_DH/Rdtase_CS"/>
</dbReference>
<keyword evidence="6" id="KW-1185">Reference proteome</keyword>
<dbReference type="AlphaFoldDB" id="A0A4Q7YLW7"/>
<comment type="caution">
    <text evidence="5">The sequence shown here is derived from an EMBL/GenBank/DDBJ whole genome shotgun (WGS) entry which is preliminary data.</text>
</comment>
<sequence length="251" mass="26252">MGKNVIITGASSGIGEALARAFAAEGHNLGLAARRTERLEALARELEDAHHIKVVVTALDVQRDDTVAAALGVLAQDLGPVDIVVANAGITGVRRSGSGDISTDKAVFQTNLIGAVATLDAATRIFNAQGFGHLVGISSVSAFFPIPGSAAYSASKAALTNYMNAMRLELAKKKIDVTVIHPGFIKTDIAPGMEKYPFVIEADAAAKQMLAAIAAKKANAIVPALPWKPVKGLMSLMPDSVMTLLFTKFMK</sequence>
<dbReference type="OrthoDB" id="9808814at2"/>
<evidence type="ECO:0000259" key="4">
    <source>
        <dbReference type="SMART" id="SM00822"/>
    </source>
</evidence>